<keyword evidence="5 9" id="KW-0378">Hydrolase</keyword>
<dbReference type="PRINTS" id="PR00722">
    <property type="entry name" value="CHYMOTRYPSIN"/>
</dbReference>
<gene>
    <name evidence="12" type="ORF">KP79_PYT10268</name>
</gene>
<dbReference type="PROSITE" id="PS50240">
    <property type="entry name" value="TRYPSIN_DOM"/>
    <property type="match status" value="1"/>
</dbReference>
<dbReference type="SUPFAM" id="SSF50494">
    <property type="entry name" value="Trypsin-like serine proteases"/>
    <property type="match status" value="1"/>
</dbReference>
<dbReference type="Pfam" id="PF00089">
    <property type="entry name" value="Trypsin"/>
    <property type="match status" value="1"/>
</dbReference>
<dbReference type="InterPro" id="IPR001314">
    <property type="entry name" value="Peptidase_S1A"/>
</dbReference>
<keyword evidence="13" id="KW-1185">Reference proteome</keyword>
<dbReference type="FunFam" id="2.40.10.10:FF:000146">
    <property type="entry name" value="Serine protease 53"/>
    <property type="match status" value="1"/>
</dbReference>
<dbReference type="InterPro" id="IPR043504">
    <property type="entry name" value="Peptidase_S1_PA_chymotrypsin"/>
</dbReference>
<dbReference type="PANTHER" id="PTHR24252">
    <property type="entry name" value="ACROSIN-RELATED"/>
    <property type="match status" value="1"/>
</dbReference>
<reference evidence="12 13" key="1">
    <citation type="journal article" date="2017" name="Nat. Ecol. Evol.">
        <title>Scallop genome provides insights into evolution of bilaterian karyotype and development.</title>
        <authorList>
            <person name="Wang S."/>
            <person name="Zhang J."/>
            <person name="Jiao W."/>
            <person name="Li J."/>
            <person name="Xun X."/>
            <person name="Sun Y."/>
            <person name="Guo X."/>
            <person name="Huan P."/>
            <person name="Dong B."/>
            <person name="Zhang L."/>
            <person name="Hu X."/>
            <person name="Sun X."/>
            <person name="Wang J."/>
            <person name="Zhao C."/>
            <person name="Wang Y."/>
            <person name="Wang D."/>
            <person name="Huang X."/>
            <person name="Wang R."/>
            <person name="Lv J."/>
            <person name="Li Y."/>
            <person name="Zhang Z."/>
            <person name="Liu B."/>
            <person name="Lu W."/>
            <person name="Hui Y."/>
            <person name="Liang J."/>
            <person name="Zhou Z."/>
            <person name="Hou R."/>
            <person name="Li X."/>
            <person name="Liu Y."/>
            <person name="Li H."/>
            <person name="Ning X."/>
            <person name="Lin Y."/>
            <person name="Zhao L."/>
            <person name="Xing Q."/>
            <person name="Dou J."/>
            <person name="Li Y."/>
            <person name="Mao J."/>
            <person name="Guo H."/>
            <person name="Dou H."/>
            <person name="Li T."/>
            <person name="Mu C."/>
            <person name="Jiang W."/>
            <person name="Fu Q."/>
            <person name="Fu X."/>
            <person name="Miao Y."/>
            <person name="Liu J."/>
            <person name="Yu Q."/>
            <person name="Li R."/>
            <person name="Liao H."/>
            <person name="Li X."/>
            <person name="Kong Y."/>
            <person name="Jiang Z."/>
            <person name="Chourrout D."/>
            <person name="Li R."/>
            <person name="Bao Z."/>
        </authorList>
    </citation>
    <scope>NUCLEOTIDE SEQUENCE [LARGE SCALE GENOMIC DNA]</scope>
    <source>
        <strain evidence="12 13">PY_sf001</strain>
    </source>
</reference>
<dbReference type="GO" id="GO:0006508">
    <property type="term" value="P:proteolysis"/>
    <property type="evidence" value="ECO:0007669"/>
    <property type="project" value="UniProtKB-KW"/>
</dbReference>
<comment type="caution">
    <text evidence="12">The sequence shown here is derived from an EMBL/GenBank/DDBJ whole genome shotgun (WGS) entry which is preliminary data.</text>
</comment>
<evidence type="ECO:0000256" key="4">
    <source>
        <dbReference type="ARBA" id="ARBA00022729"/>
    </source>
</evidence>
<dbReference type="AlphaFoldDB" id="A0A210QTU0"/>
<dbReference type="Gene3D" id="2.40.10.10">
    <property type="entry name" value="Trypsin-like serine proteases"/>
    <property type="match status" value="1"/>
</dbReference>
<dbReference type="InterPro" id="IPR033116">
    <property type="entry name" value="TRYPSIN_SER"/>
</dbReference>
<dbReference type="SMART" id="SM00020">
    <property type="entry name" value="Tryp_SPc"/>
    <property type="match status" value="1"/>
</dbReference>
<evidence type="ECO:0000256" key="6">
    <source>
        <dbReference type="ARBA" id="ARBA00022825"/>
    </source>
</evidence>
<feature type="chain" id="PRO_5012916685" evidence="10">
    <location>
        <begin position="18"/>
        <end position="291"/>
    </location>
</feature>
<accession>A0A210QTU0</accession>
<proteinExistence type="predicted"/>
<dbReference type="GO" id="GO:0005576">
    <property type="term" value="C:extracellular region"/>
    <property type="evidence" value="ECO:0007669"/>
    <property type="project" value="UniProtKB-SubCell"/>
</dbReference>
<keyword evidence="2" id="KW-0964">Secreted</keyword>
<dbReference type="PANTHER" id="PTHR24252:SF7">
    <property type="entry name" value="HYALIN"/>
    <property type="match status" value="1"/>
</dbReference>
<dbReference type="CDD" id="cd00190">
    <property type="entry name" value="Tryp_SPc"/>
    <property type="match status" value="1"/>
</dbReference>
<evidence type="ECO:0000256" key="1">
    <source>
        <dbReference type="ARBA" id="ARBA00004613"/>
    </source>
</evidence>
<evidence type="ECO:0000256" key="8">
    <source>
        <dbReference type="ARBA" id="ARBA00023157"/>
    </source>
</evidence>
<evidence type="ECO:0000256" key="7">
    <source>
        <dbReference type="ARBA" id="ARBA00023145"/>
    </source>
</evidence>
<evidence type="ECO:0000256" key="10">
    <source>
        <dbReference type="SAM" id="SignalP"/>
    </source>
</evidence>
<keyword evidence="4 10" id="KW-0732">Signal</keyword>
<feature type="signal peptide" evidence="10">
    <location>
        <begin position="1"/>
        <end position="17"/>
    </location>
</feature>
<dbReference type="OrthoDB" id="10061449at2759"/>
<evidence type="ECO:0000313" key="12">
    <source>
        <dbReference type="EMBL" id="OWF52168.1"/>
    </source>
</evidence>
<keyword evidence="3 9" id="KW-0645">Protease</keyword>
<evidence type="ECO:0000256" key="3">
    <source>
        <dbReference type="ARBA" id="ARBA00022670"/>
    </source>
</evidence>
<dbReference type="STRING" id="6573.A0A210QTU0"/>
<dbReference type="InterPro" id="IPR001254">
    <property type="entry name" value="Trypsin_dom"/>
</dbReference>
<dbReference type="GO" id="GO:0004252">
    <property type="term" value="F:serine-type endopeptidase activity"/>
    <property type="evidence" value="ECO:0007669"/>
    <property type="project" value="InterPro"/>
</dbReference>
<evidence type="ECO:0000256" key="2">
    <source>
        <dbReference type="ARBA" id="ARBA00022525"/>
    </source>
</evidence>
<dbReference type="InterPro" id="IPR009003">
    <property type="entry name" value="Peptidase_S1_PA"/>
</dbReference>
<feature type="domain" description="Peptidase S1" evidence="11">
    <location>
        <begin position="62"/>
        <end position="291"/>
    </location>
</feature>
<dbReference type="EMBL" id="NEDP02001917">
    <property type="protein sequence ID" value="OWF52168.1"/>
    <property type="molecule type" value="Genomic_DNA"/>
</dbReference>
<keyword evidence="8" id="KW-1015">Disulfide bond</keyword>
<keyword evidence="6 9" id="KW-0720">Serine protease</keyword>
<protein>
    <submittedName>
        <fullName evidence="12">Chymotrypsin-like serine proteinase</fullName>
    </submittedName>
</protein>
<dbReference type="Proteomes" id="UP000242188">
    <property type="component" value="Unassembled WGS sequence"/>
</dbReference>
<keyword evidence="7" id="KW-0865">Zymogen</keyword>
<comment type="subcellular location">
    <subcellularLocation>
        <location evidence="1">Secreted</location>
    </subcellularLocation>
</comment>
<evidence type="ECO:0000256" key="9">
    <source>
        <dbReference type="RuleBase" id="RU363034"/>
    </source>
</evidence>
<name>A0A210QTU0_MIZYE</name>
<evidence type="ECO:0000259" key="11">
    <source>
        <dbReference type="PROSITE" id="PS50240"/>
    </source>
</evidence>
<dbReference type="InterPro" id="IPR018114">
    <property type="entry name" value="TRYPSIN_HIS"/>
</dbReference>
<evidence type="ECO:0000313" key="13">
    <source>
        <dbReference type="Proteomes" id="UP000242188"/>
    </source>
</evidence>
<organism evidence="12 13">
    <name type="scientific">Mizuhopecten yessoensis</name>
    <name type="common">Japanese scallop</name>
    <name type="synonym">Patinopecten yessoensis</name>
    <dbReference type="NCBI Taxonomy" id="6573"/>
    <lineage>
        <taxon>Eukaryota</taxon>
        <taxon>Metazoa</taxon>
        <taxon>Spiralia</taxon>
        <taxon>Lophotrochozoa</taxon>
        <taxon>Mollusca</taxon>
        <taxon>Bivalvia</taxon>
        <taxon>Autobranchia</taxon>
        <taxon>Pteriomorphia</taxon>
        <taxon>Pectinida</taxon>
        <taxon>Pectinoidea</taxon>
        <taxon>Pectinidae</taxon>
        <taxon>Mizuhopecten</taxon>
    </lineage>
</organism>
<dbReference type="PROSITE" id="PS00135">
    <property type="entry name" value="TRYPSIN_SER"/>
    <property type="match status" value="1"/>
</dbReference>
<evidence type="ECO:0000256" key="5">
    <source>
        <dbReference type="ARBA" id="ARBA00022801"/>
    </source>
</evidence>
<sequence length="291" mass="30939">MNVLLLICLLLVVESWAVPKAVPAPRHPSEDLINGALAPRHPSEDLIKAAKEVEQLSQDSRIFGGSDGQISENPWQVSIRSWNSHICGGVILDETTVLTAAHCLGNAARTYSIRYGSGALATGYSVSVTSTKLHENYGVGSGGFPNDIAIMKVQAMSFNGNAQPISLTQRSNDDLAEGALCRITGWGNTNGGTSSIPDNLQEAEMSVITDSACEGQWGSNICRSCHVCVYGDGERSACNGDSGGPLVCKNNASDQWELVGVTSWGATNCPPGYPSVYTEVRSYADWINTNK</sequence>
<dbReference type="PROSITE" id="PS00134">
    <property type="entry name" value="TRYPSIN_HIS"/>
    <property type="match status" value="1"/>
</dbReference>